<dbReference type="HOGENOM" id="CLU_1638053_0_0_1"/>
<dbReference type="Proteomes" id="UP000008021">
    <property type="component" value="Chromosome 1"/>
</dbReference>
<evidence type="ECO:0000256" key="1">
    <source>
        <dbReference type="SAM" id="MobiDB-lite"/>
    </source>
</evidence>
<dbReference type="Gramene" id="OMERI01G11530.1">
    <property type="protein sequence ID" value="OMERI01G11530.1"/>
    <property type="gene ID" value="OMERI01G11530"/>
</dbReference>
<feature type="compositionally biased region" description="Basic and acidic residues" evidence="1">
    <location>
        <begin position="93"/>
        <end position="107"/>
    </location>
</feature>
<proteinExistence type="predicted"/>
<name>A0A0E0C0W3_9ORYZ</name>
<dbReference type="EnsemblPlants" id="OMERI01G11530.1">
    <property type="protein sequence ID" value="OMERI01G11530.1"/>
    <property type="gene ID" value="OMERI01G11530"/>
</dbReference>
<evidence type="ECO:0008006" key="4">
    <source>
        <dbReference type="Google" id="ProtNLM"/>
    </source>
</evidence>
<keyword evidence="3" id="KW-1185">Reference proteome</keyword>
<feature type="region of interest" description="Disordered" evidence="1">
    <location>
        <begin position="120"/>
        <end position="162"/>
    </location>
</feature>
<evidence type="ECO:0000313" key="2">
    <source>
        <dbReference type="EnsemblPlants" id="OMERI01G11530.1"/>
    </source>
</evidence>
<organism evidence="2">
    <name type="scientific">Oryza meridionalis</name>
    <dbReference type="NCBI Taxonomy" id="40149"/>
    <lineage>
        <taxon>Eukaryota</taxon>
        <taxon>Viridiplantae</taxon>
        <taxon>Streptophyta</taxon>
        <taxon>Embryophyta</taxon>
        <taxon>Tracheophyta</taxon>
        <taxon>Spermatophyta</taxon>
        <taxon>Magnoliopsida</taxon>
        <taxon>Liliopsida</taxon>
        <taxon>Poales</taxon>
        <taxon>Poaceae</taxon>
        <taxon>BOP clade</taxon>
        <taxon>Oryzoideae</taxon>
        <taxon>Oryzeae</taxon>
        <taxon>Oryzinae</taxon>
        <taxon>Oryza</taxon>
    </lineage>
</organism>
<reference evidence="2" key="2">
    <citation type="submission" date="2018-05" db="EMBL/GenBank/DDBJ databases">
        <title>OmerRS3 (Oryza meridionalis Reference Sequence Version 3).</title>
        <authorList>
            <person name="Zhang J."/>
            <person name="Kudrna D."/>
            <person name="Lee S."/>
            <person name="Talag J."/>
            <person name="Welchert J."/>
            <person name="Wing R.A."/>
        </authorList>
    </citation>
    <scope>NUCLEOTIDE SEQUENCE [LARGE SCALE GENOMIC DNA]</scope>
    <source>
        <strain evidence="2">cv. OR44</strain>
    </source>
</reference>
<feature type="compositionally biased region" description="Basic and acidic residues" evidence="1">
    <location>
        <begin position="149"/>
        <end position="162"/>
    </location>
</feature>
<sequence length="162" mass="17249">MAAAPSSAHAEVVVPPDWAAVTATTSSEPLREDDRAAADLHRVIHRRRAAELSPLEPLVGGAGEVALGPAVLNCRRRRLGLGRAAAGGRRVKREAPGNDGPRSRRDHLGVVCHRLPCRIATGQPADPEGKRGAGGGWERGRGTDSAIEEGERVGKDREREER</sequence>
<feature type="region of interest" description="Disordered" evidence="1">
    <location>
        <begin position="85"/>
        <end position="107"/>
    </location>
</feature>
<dbReference type="AlphaFoldDB" id="A0A0E0C0W3"/>
<evidence type="ECO:0000313" key="3">
    <source>
        <dbReference type="Proteomes" id="UP000008021"/>
    </source>
</evidence>
<accession>A0A0E0C0W3</accession>
<reference evidence="2" key="1">
    <citation type="submission" date="2015-04" db="UniProtKB">
        <authorList>
            <consortium name="EnsemblPlants"/>
        </authorList>
    </citation>
    <scope>IDENTIFICATION</scope>
</reference>
<protein>
    <recommendedName>
        <fullName evidence="4">DUF834 domain-containing protein</fullName>
    </recommendedName>
</protein>